<dbReference type="PANTHER" id="PTHR46594">
    <property type="entry name" value="P-TYPE CATION-TRANSPORTING ATPASE"/>
    <property type="match status" value="1"/>
</dbReference>
<dbReference type="GO" id="GO:0046872">
    <property type="term" value="F:metal ion binding"/>
    <property type="evidence" value="ECO:0007669"/>
    <property type="project" value="UniProtKB-KW"/>
</dbReference>
<dbReference type="AlphaFoldDB" id="V8GA79"/>
<evidence type="ECO:0000313" key="3">
    <source>
        <dbReference type="EMBL" id="ETD72858.1"/>
    </source>
</evidence>
<name>V8GA79_9BURK</name>
<keyword evidence="4" id="KW-1185">Reference proteome</keyword>
<organism evidence="3 4">
    <name type="scientific">Pelistega indica</name>
    <dbReference type="NCBI Taxonomy" id="1414851"/>
    <lineage>
        <taxon>Bacteria</taxon>
        <taxon>Pseudomonadati</taxon>
        <taxon>Pseudomonadota</taxon>
        <taxon>Betaproteobacteria</taxon>
        <taxon>Burkholderiales</taxon>
        <taxon>Alcaligenaceae</taxon>
        <taxon>Pelistega</taxon>
    </lineage>
</organism>
<dbReference type="PROSITE" id="PS50846">
    <property type="entry name" value="HMA_2"/>
    <property type="match status" value="1"/>
</dbReference>
<dbReference type="PANTHER" id="PTHR46594:SF4">
    <property type="entry name" value="P-TYPE CATION-TRANSPORTING ATPASE"/>
    <property type="match status" value="1"/>
</dbReference>
<sequence length="71" mass="7464">MKTVVLKVDGMTCGGCVKSVTRVLEGQKGVSNVEVSLEKANATVEFDETVIDADELADAVEDAGYDAQVQS</sequence>
<evidence type="ECO:0000259" key="2">
    <source>
        <dbReference type="PROSITE" id="PS50846"/>
    </source>
</evidence>
<proteinExistence type="predicted"/>
<keyword evidence="1" id="KW-0479">Metal-binding</keyword>
<dbReference type="RefSeq" id="WP_023949233.1">
    <property type="nucleotide sequence ID" value="NZ_AYSV01000011.1"/>
</dbReference>
<reference evidence="3 4" key="1">
    <citation type="submission" date="2013-11" db="EMBL/GenBank/DDBJ databases">
        <title>Genomic analysis of Pelistega sp. HM-7.</title>
        <authorList>
            <person name="Kumbhare S.V."/>
            <person name="Shetty S.A."/>
            <person name="Sharma O."/>
            <person name="Dhotre D.P."/>
        </authorList>
    </citation>
    <scope>NUCLEOTIDE SEQUENCE [LARGE SCALE GENOMIC DNA]</scope>
    <source>
        <strain evidence="3 4">HM-7</strain>
    </source>
</reference>
<dbReference type="CDD" id="cd00371">
    <property type="entry name" value="HMA"/>
    <property type="match status" value="1"/>
</dbReference>
<accession>V8GA79</accession>
<dbReference type="Proteomes" id="UP000018766">
    <property type="component" value="Unassembled WGS sequence"/>
</dbReference>
<dbReference type="InterPro" id="IPR006121">
    <property type="entry name" value="HMA_dom"/>
</dbReference>
<protein>
    <submittedName>
        <fullName evidence="3">Copper-binding protein</fullName>
    </submittedName>
</protein>
<dbReference type="OrthoDB" id="9813965at2"/>
<comment type="caution">
    <text evidence="3">The sequence shown here is derived from an EMBL/GenBank/DDBJ whole genome shotgun (WGS) entry which is preliminary data.</text>
</comment>
<dbReference type="PROSITE" id="PS01047">
    <property type="entry name" value="HMA_1"/>
    <property type="match status" value="1"/>
</dbReference>
<evidence type="ECO:0000313" key="4">
    <source>
        <dbReference type="Proteomes" id="UP000018766"/>
    </source>
</evidence>
<dbReference type="EMBL" id="AYSV01000011">
    <property type="protein sequence ID" value="ETD72858.1"/>
    <property type="molecule type" value="Genomic_DNA"/>
</dbReference>
<dbReference type="PRINTS" id="PR00946">
    <property type="entry name" value="HGSCAVENGER"/>
</dbReference>
<gene>
    <name evidence="3" type="ORF">V757_01755</name>
</gene>
<evidence type="ECO:0000256" key="1">
    <source>
        <dbReference type="ARBA" id="ARBA00022723"/>
    </source>
</evidence>
<dbReference type="Pfam" id="PF00403">
    <property type="entry name" value="HMA"/>
    <property type="match status" value="1"/>
</dbReference>
<dbReference type="InterPro" id="IPR017969">
    <property type="entry name" value="Heavy-metal-associated_CS"/>
</dbReference>
<dbReference type="FunFam" id="3.30.70.100:FF:000001">
    <property type="entry name" value="ATPase copper transporting beta"/>
    <property type="match status" value="1"/>
</dbReference>
<dbReference type="Gene3D" id="3.30.70.100">
    <property type="match status" value="1"/>
</dbReference>
<dbReference type="SUPFAM" id="SSF55008">
    <property type="entry name" value="HMA, heavy metal-associated domain"/>
    <property type="match status" value="1"/>
</dbReference>
<dbReference type="InterPro" id="IPR036163">
    <property type="entry name" value="HMA_dom_sf"/>
</dbReference>
<dbReference type="InterPro" id="IPR001802">
    <property type="entry name" value="MerP/CopZ"/>
</dbReference>
<feature type="domain" description="HMA" evidence="2">
    <location>
        <begin position="2"/>
        <end position="68"/>
    </location>
</feature>